<dbReference type="Pfam" id="PF06580">
    <property type="entry name" value="His_kinase"/>
    <property type="match status" value="1"/>
</dbReference>
<name>A0A1I4WJI2_9FLAO</name>
<dbReference type="InterPro" id="IPR013783">
    <property type="entry name" value="Ig-like_fold"/>
</dbReference>
<keyword evidence="1" id="KW-1133">Transmembrane helix</keyword>
<protein>
    <submittedName>
        <fullName evidence="4">Y_Y_Y domain-containing protein</fullName>
    </submittedName>
</protein>
<dbReference type="InterPro" id="IPR011123">
    <property type="entry name" value="Y_Y_Y"/>
</dbReference>
<dbReference type="InterPro" id="IPR010559">
    <property type="entry name" value="Sig_transdc_His_kin_internal"/>
</dbReference>
<dbReference type="EMBL" id="FOVI01000001">
    <property type="protein sequence ID" value="SFN13617.1"/>
    <property type="molecule type" value="Genomic_DNA"/>
</dbReference>
<dbReference type="SUPFAM" id="SSF50998">
    <property type="entry name" value="Quinoprotein alcohol dehydrogenase-like"/>
    <property type="match status" value="1"/>
</dbReference>
<evidence type="ECO:0000259" key="2">
    <source>
        <dbReference type="Pfam" id="PF06580"/>
    </source>
</evidence>
<feature type="domain" description="Two component regulator three Y" evidence="3">
    <location>
        <begin position="659"/>
        <end position="719"/>
    </location>
</feature>
<reference evidence="5" key="1">
    <citation type="submission" date="2016-10" db="EMBL/GenBank/DDBJ databases">
        <authorList>
            <person name="Varghese N."/>
            <person name="Submissions S."/>
        </authorList>
    </citation>
    <scope>NUCLEOTIDE SEQUENCE [LARGE SCALE GENOMIC DNA]</scope>
    <source>
        <strain evidence="5">DS-12</strain>
    </source>
</reference>
<organism evidence="4 5">
    <name type="scientific">Paenimyroides ummariense</name>
    <dbReference type="NCBI Taxonomy" id="913024"/>
    <lineage>
        <taxon>Bacteria</taxon>
        <taxon>Pseudomonadati</taxon>
        <taxon>Bacteroidota</taxon>
        <taxon>Flavobacteriia</taxon>
        <taxon>Flavobacteriales</taxon>
        <taxon>Flavobacteriaceae</taxon>
        <taxon>Paenimyroides</taxon>
    </lineage>
</organism>
<dbReference type="Gene3D" id="2.60.40.10">
    <property type="entry name" value="Immunoglobulins"/>
    <property type="match status" value="1"/>
</dbReference>
<dbReference type="PANTHER" id="PTHR34220">
    <property type="entry name" value="SENSOR HISTIDINE KINASE YPDA"/>
    <property type="match status" value="1"/>
</dbReference>
<dbReference type="GO" id="GO:0016020">
    <property type="term" value="C:membrane"/>
    <property type="evidence" value="ECO:0007669"/>
    <property type="project" value="InterPro"/>
</dbReference>
<dbReference type="Gene3D" id="3.30.565.10">
    <property type="entry name" value="Histidine kinase-like ATPase, C-terminal domain"/>
    <property type="match status" value="1"/>
</dbReference>
<evidence type="ECO:0000256" key="1">
    <source>
        <dbReference type="SAM" id="Phobius"/>
    </source>
</evidence>
<dbReference type="InterPro" id="IPR050640">
    <property type="entry name" value="Bact_2-comp_sensor_kinase"/>
</dbReference>
<feature type="domain" description="Signal transduction histidine kinase internal region" evidence="2">
    <location>
        <begin position="765"/>
        <end position="844"/>
    </location>
</feature>
<gene>
    <name evidence="4" type="ORF">SAMN05421741_101260</name>
</gene>
<keyword evidence="5" id="KW-1185">Reference proteome</keyword>
<dbReference type="InterPro" id="IPR015943">
    <property type="entry name" value="WD40/YVTN_repeat-like_dom_sf"/>
</dbReference>
<dbReference type="Proteomes" id="UP000199036">
    <property type="component" value="Unassembled WGS sequence"/>
</dbReference>
<dbReference type="SUPFAM" id="SSF50969">
    <property type="entry name" value="YVTN repeat-like/Quinoprotein amine dehydrogenase"/>
    <property type="match status" value="1"/>
</dbReference>
<dbReference type="AlphaFoldDB" id="A0A1I4WJI2"/>
<feature type="transmembrane region" description="Helical" evidence="1">
    <location>
        <begin position="728"/>
        <end position="747"/>
    </location>
</feature>
<dbReference type="Gene3D" id="2.130.10.10">
    <property type="entry name" value="YVTN repeat-like/Quinoprotein amine dehydrogenase"/>
    <property type="match status" value="2"/>
</dbReference>
<evidence type="ECO:0000313" key="5">
    <source>
        <dbReference type="Proteomes" id="UP000199036"/>
    </source>
</evidence>
<dbReference type="PANTHER" id="PTHR34220:SF7">
    <property type="entry name" value="SENSOR HISTIDINE KINASE YPDA"/>
    <property type="match status" value="1"/>
</dbReference>
<dbReference type="InterPro" id="IPR011047">
    <property type="entry name" value="Quinoprotein_ADH-like_sf"/>
</dbReference>
<dbReference type="GO" id="GO:0000155">
    <property type="term" value="F:phosphorelay sensor kinase activity"/>
    <property type="evidence" value="ECO:0007669"/>
    <property type="project" value="InterPro"/>
</dbReference>
<keyword evidence="1" id="KW-0812">Transmembrane</keyword>
<accession>A0A1I4WJI2</accession>
<dbReference type="InterPro" id="IPR011044">
    <property type="entry name" value="Quino_amine_DH_bsu"/>
</dbReference>
<evidence type="ECO:0000313" key="4">
    <source>
        <dbReference type="EMBL" id="SFN13617.1"/>
    </source>
</evidence>
<dbReference type="InterPro" id="IPR036890">
    <property type="entry name" value="HATPase_C_sf"/>
</dbReference>
<dbReference type="Pfam" id="PF07495">
    <property type="entry name" value="Y_Y_Y"/>
    <property type="match status" value="1"/>
</dbReference>
<evidence type="ECO:0000259" key="3">
    <source>
        <dbReference type="Pfam" id="PF07495"/>
    </source>
</evidence>
<proteinExistence type="predicted"/>
<dbReference type="STRING" id="913024.SAMN05421741_101260"/>
<dbReference type="SUPFAM" id="SSF55874">
    <property type="entry name" value="ATPase domain of HSP90 chaperone/DNA topoisomerase II/histidine kinase"/>
    <property type="match status" value="1"/>
</dbReference>
<keyword evidence="1" id="KW-0472">Membrane</keyword>
<sequence length="972" mass="113255">MLILVFTSNAQTINSKLYNYFDGMPSDDLTYVCYSEQAGIELCSRKGIIQFDGNRFYLKDPTQQNILNAYFFKNALYYEDGKALHKKNYSYDGKIEIIQSKNYMDEDPNNDHFENLFIDSEERIWCSDFNHIKYLHNKKIVSFPVFPDNKDLNIDIQFVEKSTGEIWVFTPNGLYEWNETTNLLLASSNKNLNKLQVSAVEKNDNQLIIATKQGDLHFYDLIENKIVKIVKTPASVVFQQLVLSNDNLYGISANEIYNIQNNQFTSVFASQNFTIKHFIVNEKTNNFWVATSKGLLQLHLPKKGLTFLNFPAEYSKSGNFILDVIELVPNEFWVLTSHNQVLQYKNQHWRLMEQFPENLKIKSFTLHKDIYLTTTHGIFLWKGNLFQKLNLNGFVADEDIVKSIIIDKELWVLSASNEIVRYNLQTNKKIRSNFKNTVDFWKQNKWNDLTVDHAQNIWLVGWMPKGFGICKYDENQHMFIDISHKSFNNHRDLFVGDYYNRIYTDNKNNVLLSAYGGFSMGKNTGKLKKKIDVHSYPIDDTYITGLMQDTNENVFFATNAGLHVYLKSKNKVVKINTTDGLTTNTLQYAFKEASNNRLLLGGENQLIIVNYTDVLQSPLQNTIKVTKLLINGKHYKNTEELILNYKQNNITLQFSTFSYLEPNKVFYEYSVNNDEWISLGNQAELSFNHLSPGSYDIKIRVTDHLQNQLKDQLHYSIKIKPPFTQSPLFYVLLGIAVIILVYGWFRYSLYRKMKEKRYELQVKDAEMRMLRAQMNPHFMFNTLNSINSYIIQHKTADASKYLTSFSKLMRNILESSKQQWITLAQEVKTTELYLQLEAVRLENSFTYEIVIDNDIEENEVFVPPLIVQPFAENAIWHGLRHKANGNGKLYVRFILENKDKLRIEIEDNGIGREGSVLLKTAKKHTSYGIKITEERIVKLNTANYLEILDLYNNNNKPVGTKVILHLNLEEND</sequence>